<dbReference type="AlphaFoldDB" id="A0AAP2CF61"/>
<name>A0AAP2CF61_9BACT</name>
<evidence type="ECO:0000313" key="4">
    <source>
        <dbReference type="Proteomes" id="UP001319104"/>
    </source>
</evidence>
<dbReference type="InterPro" id="IPR019853">
    <property type="entry name" value="GldB-like"/>
</dbReference>
<protein>
    <submittedName>
        <fullName evidence="3">Gliding motility lipoprotein GldB</fullName>
    </submittedName>
</protein>
<proteinExistence type="predicted"/>
<evidence type="ECO:0000256" key="1">
    <source>
        <dbReference type="SAM" id="Coils"/>
    </source>
</evidence>
<accession>A0AAP2CF61</accession>
<keyword evidence="3" id="KW-0449">Lipoprotein</keyword>
<dbReference type="Pfam" id="PF25594">
    <property type="entry name" value="GldB_lipo"/>
    <property type="match status" value="1"/>
</dbReference>
<evidence type="ECO:0000313" key="3">
    <source>
        <dbReference type="EMBL" id="MBS9523441.1"/>
    </source>
</evidence>
<organism evidence="3 4">
    <name type="scientific">Litoribacter ruber</name>
    <dbReference type="NCBI Taxonomy" id="702568"/>
    <lineage>
        <taxon>Bacteria</taxon>
        <taxon>Pseudomonadati</taxon>
        <taxon>Bacteroidota</taxon>
        <taxon>Cytophagia</taxon>
        <taxon>Cytophagales</taxon>
        <taxon>Cyclobacteriaceae</taxon>
        <taxon>Litoribacter</taxon>
    </lineage>
</organism>
<dbReference type="Proteomes" id="UP001319104">
    <property type="component" value="Unassembled WGS sequence"/>
</dbReference>
<comment type="caution">
    <text evidence="3">The sequence shown here is derived from an EMBL/GenBank/DDBJ whole genome shotgun (WGS) entry which is preliminary data.</text>
</comment>
<dbReference type="EMBL" id="JAHCMY010000002">
    <property type="protein sequence ID" value="MBS9523441.1"/>
    <property type="molecule type" value="Genomic_DNA"/>
</dbReference>
<keyword evidence="2" id="KW-0732">Signal</keyword>
<keyword evidence="1" id="KW-0175">Coiled coil</keyword>
<evidence type="ECO:0000256" key="2">
    <source>
        <dbReference type="SAM" id="SignalP"/>
    </source>
</evidence>
<dbReference type="PROSITE" id="PS51257">
    <property type="entry name" value="PROKAR_LIPOPROTEIN"/>
    <property type="match status" value="1"/>
</dbReference>
<reference evidence="3 4" key="1">
    <citation type="submission" date="2021-05" db="EMBL/GenBank/DDBJ databases">
        <authorList>
            <person name="Zhang Z.D."/>
            <person name="Osman G."/>
        </authorList>
    </citation>
    <scope>NUCLEOTIDE SEQUENCE [LARGE SCALE GENOMIC DNA]</scope>
    <source>
        <strain evidence="3 4">KCTC 32217</strain>
    </source>
</reference>
<gene>
    <name evidence="3" type="primary">gldB</name>
    <name evidence="3" type="ORF">KI659_05345</name>
</gene>
<feature type="coiled-coil region" evidence="1">
    <location>
        <begin position="73"/>
        <end position="116"/>
    </location>
</feature>
<feature type="chain" id="PRO_5042982401" evidence="2">
    <location>
        <begin position="24"/>
        <end position="333"/>
    </location>
</feature>
<sequence>MRYFRLLIPFLMISIFASCGKTADECTLSDKILNVPLDFQVERLEKQFFNIQNRQELSTFLDQHPDFTYEFLQEEAYSNREELEEELMFIIEDTLMQELNSEVLKHFEDFDQIEQDLENAFKYIKYYYPDFQAPKVYTFVSGFSADFYLGDDIIVIGLDYFLPADHQFQPDELPQYISNRYQKDYLVPTLITAMSARYNKTNMRDNTLLAEMIFYGKSYHFTKAIMPCTPDSLILGYSQDQIVASYANEGLIWSHFIENELLFETNPFEIRKYTGEAPATDEISPDAPGRIGRWVGWNIVDDYVDKNNVSLPELMEESRSEHIFRQSGYKPRR</sequence>
<dbReference type="NCBIfam" id="TIGR03514">
    <property type="entry name" value="GldB_lipo"/>
    <property type="match status" value="1"/>
</dbReference>
<keyword evidence="4" id="KW-1185">Reference proteome</keyword>
<feature type="signal peptide" evidence="2">
    <location>
        <begin position="1"/>
        <end position="23"/>
    </location>
</feature>